<feature type="domain" description="Protein ENHANCED DISEASE RESISTANCE 2 C-terminal" evidence="2">
    <location>
        <begin position="3"/>
        <end position="86"/>
    </location>
</feature>
<dbReference type="PANTHER" id="PTHR12136">
    <property type="entry name" value="ENHANCED DISEASE RESISTANCE-RELATED"/>
    <property type="match status" value="1"/>
</dbReference>
<evidence type="ECO:0000313" key="4">
    <source>
        <dbReference type="Proteomes" id="UP000290289"/>
    </source>
</evidence>
<evidence type="ECO:0000259" key="2">
    <source>
        <dbReference type="Pfam" id="PF07059"/>
    </source>
</evidence>
<comment type="caution">
    <text evidence="3">The sequence shown here is derived from an EMBL/GenBank/DDBJ whole genome shotgun (WGS) entry which is preliminary data.</text>
</comment>
<dbReference type="InterPro" id="IPR009769">
    <property type="entry name" value="EDR2_C"/>
</dbReference>
<accession>A0A498JE63</accession>
<keyword evidence="1" id="KW-0472">Membrane</keyword>
<feature type="transmembrane region" description="Helical" evidence="1">
    <location>
        <begin position="43"/>
        <end position="65"/>
    </location>
</feature>
<dbReference type="Pfam" id="PF07059">
    <property type="entry name" value="EDR2_C"/>
    <property type="match status" value="1"/>
</dbReference>
<evidence type="ECO:0000256" key="1">
    <source>
        <dbReference type="SAM" id="Phobius"/>
    </source>
</evidence>
<dbReference type="AlphaFoldDB" id="A0A498JE63"/>
<gene>
    <name evidence="3" type="ORF">DVH24_015867</name>
</gene>
<dbReference type="Proteomes" id="UP000290289">
    <property type="component" value="Chromosome 7"/>
</dbReference>
<dbReference type="STRING" id="3750.A0A498JE63"/>
<sequence>MAEGYWMVKLGTKGCLLGEAVSCKYLRQDNFLEIDVDIGSSSVASIIGLVLGYVMSIVVNLAILIEAKEQAELPEYILGNVRLNHLKRDSAVLFEV</sequence>
<keyword evidence="1" id="KW-0812">Transmembrane</keyword>
<dbReference type="EMBL" id="RDQH01000333">
    <property type="protein sequence ID" value="RXH93800.1"/>
    <property type="molecule type" value="Genomic_DNA"/>
</dbReference>
<evidence type="ECO:0000313" key="3">
    <source>
        <dbReference type="EMBL" id="RXH93800.1"/>
    </source>
</evidence>
<dbReference type="InterPro" id="IPR045096">
    <property type="entry name" value="EDR2-like"/>
</dbReference>
<keyword evidence="1" id="KW-1133">Transmembrane helix</keyword>
<dbReference type="PANTHER" id="PTHR12136:SF47">
    <property type="entry name" value="ENHANCED DISEASE RESISTANCE PROTEIN (DUF1336)"/>
    <property type="match status" value="1"/>
</dbReference>
<organism evidence="3 4">
    <name type="scientific">Malus domestica</name>
    <name type="common">Apple</name>
    <name type="synonym">Pyrus malus</name>
    <dbReference type="NCBI Taxonomy" id="3750"/>
    <lineage>
        <taxon>Eukaryota</taxon>
        <taxon>Viridiplantae</taxon>
        <taxon>Streptophyta</taxon>
        <taxon>Embryophyta</taxon>
        <taxon>Tracheophyta</taxon>
        <taxon>Spermatophyta</taxon>
        <taxon>Magnoliopsida</taxon>
        <taxon>eudicotyledons</taxon>
        <taxon>Gunneridae</taxon>
        <taxon>Pentapetalae</taxon>
        <taxon>rosids</taxon>
        <taxon>fabids</taxon>
        <taxon>Rosales</taxon>
        <taxon>Rosaceae</taxon>
        <taxon>Amygdaloideae</taxon>
        <taxon>Maleae</taxon>
        <taxon>Malus</taxon>
    </lineage>
</organism>
<keyword evidence="4" id="KW-1185">Reference proteome</keyword>
<protein>
    <recommendedName>
        <fullName evidence="2">Protein ENHANCED DISEASE RESISTANCE 2 C-terminal domain-containing protein</fullName>
    </recommendedName>
</protein>
<proteinExistence type="predicted"/>
<reference evidence="3 4" key="1">
    <citation type="submission" date="2018-10" db="EMBL/GenBank/DDBJ databases">
        <title>A high-quality apple genome assembly.</title>
        <authorList>
            <person name="Hu J."/>
        </authorList>
    </citation>
    <scope>NUCLEOTIDE SEQUENCE [LARGE SCALE GENOMIC DNA]</scope>
    <source>
        <strain evidence="4">cv. HFTH1</strain>
        <tissue evidence="3">Young leaf</tissue>
    </source>
</reference>
<name>A0A498JE63_MALDO</name>